<protein>
    <submittedName>
        <fullName evidence="2">Uncharacterized protein</fullName>
    </submittedName>
</protein>
<evidence type="ECO:0000256" key="1">
    <source>
        <dbReference type="ARBA" id="ARBA00023033"/>
    </source>
</evidence>
<dbReference type="Proteomes" id="UP000288716">
    <property type="component" value="Unassembled WGS sequence"/>
</dbReference>
<dbReference type="OrthoDB" id="3945418at2759"/>
<organism evidence="2 3">
    <name type="scientific">Leptotrombidium deliense</name>
    <dbReference type="NCBI Taxonomy" id="299467"/>
    <lineage>
        <taxon>Eukaryota</taxon>
        <taxon>Metazoa</taxon>
        <taxon>Ecdysozoa</taxon>
        <taxon>Arthropoda</taxon>
        <taxon>Chelicerata</taxon>
        <taxon>Arachnida</taxon>
        <taxon>Acari</taxon>
        <taxon>Acariformes</taxon>
        <taxon>Trombidiformes</taxon>
        <taxon>Prostigmata</taxon>
        <taxon>Anystina</taxon>
        <taxon>Parasitengona</taxon>
        <taxon>Trombiculoidea</taxon>
        <taxon>Trombiculidae</taxon>
        <taxon>Leptotrombidium</taxon>
    </lineage>
</organism>
<accession>A0A443S337</accession>
<reference evidence="2 3" key="1">
    <citation type="journal article" date="2018" name="Gigascience">
        <title>Genomes of trombidid mites reveal novel predicted allergens and laterally-transferred genes associated with secondary metabolism.</title>
        <authorList>
            <person name="Dong X."/>
            <person name="Chaisiri K."/>
            <person name="Xia D."/>
            <person name="Armstrong S.D."/>
            <person name="Fang Y."/>
            <person name="Donnelly M.J."/>
            <person name="Kadowaki T."/>
            <person name="McGarry J.W."/>
            <person name="Darby A.C."/>
            <person name="Makepeace B.L."/>
        </authorList>
    </citation>
    <scope>NUCLEOTIDE SEQUENCE [LARGE SCALE GENOMIC DNA]</scope>
    <source>
        <strain evidence="2">UoL-UT</strain>
    </source>
</reference>
<dbReference type="GO" id="GO:0020037">
    <property type="term" value="F:heme binding"/>
    <property type="evidence" value="ECO:0007669"/>
    <property type="project" value="InterPro"/>
</dbReference>
<dbReference type="Gene3D" id="1.10.630.10">
    <property type="entry name" value="Cytochrome P450"/>
    <property type="match status" value="1"/>
</dbReference>
<comment type="caution">
    <text evidence="2">The sequence shown here is derived from an EMBL/GenBank/DDBJ whole genome shotgun (WGS) entry which is preliminary data.</text>
</comment>
<dbReference type="GO" id="GO:0016705">
    <property type="term" value="F:oxidoreductase activity, acting on paired donors, with incorporation or reduction of molecular oxygen"/>
    <property type="evidence" value="ECO:0007669"/>
    <property type="project" value="InterPro"/>
</dbReference>
<dbReference type="GO" id="GO:0004497">
    <property type="term" value="F:monooxygenase activity"/>
    <property type="evidence" value="ECO:0007669"/>
    <property type="project" value="UniProtKB-KW"/>
</dbReference>
<sequence length="74" mass="8687">MKEFHRYRNVPGPTPLPIIGNIHSFIKESRKLPMSQIISKVFGTFCEQYKKEGMFKLFFGSTLIVYVFKPQFVN</sequence>
<gene>
    <name evidence="2" type="ORF">B4U80_14084</name>
</gene>
<dbReference type="GO" id="GO:0005506">
    <property type="term" value="F:iron ion binding"/>
    <property type="evidence" value="ECO:0007669"/>
    <property type="project" value="InterPro"/>
</dbReference>
<keyword evidence="3" id="KW-1185">Reference proteome</keyword>
<dbReference type="SUPFAM" id="SSF48264">
    <property type="entry name" value="Cytochrome P450"/>
    <property type="match status" value="1"/>
</dbReference>
<evidence type="ECO:0000313" key="2">
    <source>
        <dbReference type="EMBL" id="RWS21937.1"/>
    </source>
</evidence>
<keyword evidence="1" id="KW-0503">Monooxygenase</keyword>
<name>A0A443S337_9ACAR</name>
<dbReference type="VEuPathDB" id="VectorBase:LDEU010103"/>
<keyword evidence="1" id="KW-0560">Oxidoreductase</keyword>
<dbReference type="AlphaFoldDB" id="A0A443S337"/>
<proteinExistence type="predicted"/>
<dbReference type="InterPro" id="IPR036396">
    <property type="entry name" value="Cyt_P450_sf"/>
</dbReference>
<feature type="non-terminal residue" evidence="2">
    <location>
        <position position="74"/>
    </location>
</feature>
<evidence type="ECO:0000313" key="3">
    <source>
        <dbReference type="Proteomes" id="UP000288716"/>
    </source>
</evidence>
<dbReference type="EMBL" id="NCKV01010302">
    <property type="protein sequence ID" value="RWS21937.1"/>
    <property type="molecule type" value="Genomic_DNA"/>
</dbReference>